<dbReference type="EMBL" id="MT141407">
    <property type="protein sequence ID" value="QJA60396.1"/>
    <property type="molecule type" value="Genomic_DNA"/>
</dbReference>
<evidence type="ECO:0000313" key="2">
    <source>
        <dbReference type="EMBL" id="QJA75952.1"/>
    </source>
</evidence>
<reference evidence="2" key="1">
    <citation type="submission" date="2020-03" db="EMBL/GenBank/DDBJ databases">
        <title>The deep terrestrial virosphere.</title>
        <authorList>
            <person name="Holmfeldt K."/>
            <person name="Nilsson E."/>
            <person name="Simone D."/>
            <person name="Lopez-Fernandez M."/>
            <person name="Wu X."/>
            <person name="de Brujin I."/>
            <person name="Lundin D."/>
            <person name="Andersson A."/>
            <person name="Bertilsson S."/>
            <person name="Dopson M."/>
        </authorList>
    </citation>
    <scope>NUCLEOTIDE SEQUENCE</scope>
    <source>
        <strain evidence="2">MM415A01647</strain>
        <strain evidence="1">MM415B01121</strain>
    </source>
</reference>
<gene>
    <name evidence="2" type="ORF">MM415A01647_0009</name>
    <name evidence="1" type="ORF">MM415B01121_0014</name>
</gene>
<accession>A0A6M3K3N9</accession>
<dbReference type="AlphaFoldDB" id="A0A6M3K3N9"/>
<name>A0A6M3K3N9_9ZZZZ</name>
<organism evidence="2">
    <name type="scientific">viral metagenome</name>
    <dbReference type="NCBI Taxonomy" id="1070528"/>
    <lineage>
        <taxon>unclassified sequences</taxon>
        <taxon>metagenomes</taxon>
        <taxon>organismal metagenomes</taxon>
    </lineage>
</organism>
<dbReference type="EMBL" id="MT142195">
    <property type="protein sequence ID" value="QJA75952.1"/>
    <property type="molecule type" value="Genomic_DNA"/>
</dbReference>
<evidence type="ECO:0000313" key="1">
    <source>
        <dbReference type="EMBL" id="QJA60396.1"/>
    </source>
</evidence>
<protein>
    <submittedName>
        <fullName evidence="2">Uncharacterized protein</fullName>
    </submittedName>
</protein>
<sequence>MYTDTERLDFLQKLTDNHHYTGKVVLRESTTGRGWRLHETSHNLGVESVREAIDKMMATEIYPPAPEGGEMHNFSVIYRNYGHWDIVNNEGRVFRIRGGPGKYCVIDERSRPGFKTTFKTMGMCMAYICDDLMFELIVADGQNPTIIEAWNV</sequence>
<proteinExistence type="predicted"/>